<gene>
    <name evidence="8" type="ORF">UABAM_01998</name>
</gene>
<dbReference type="Pfam" id="PF08281">
    <property type="entry name" value="Sigma70_r4_2"/>
    <property type="match status" value="1"/>
</dbReference>
<sequence>MSLNNKKKAEYHRLVEKYANDLYKFSYRMCGDPEAAEDILQETFYEAWRSLESLKDKNKVKAWLFQILRYRYAHWVRDKVRHSKVNLSLDQIENSLSLPDPDILKSLSNKEILQKALNGLDNRYKEPFLLVFLQNFSCKEAAEHLGVPLGTVLSRIHRARVFLRKSVTKLMDLEQNESL</sequence>
<dbReference type="GO" id="GO:0003677">
    <property type="term" value="F:DNA binding"/>
    <property type="evidence" value="ECO:0007669"/>
    <property type="project" value="UniProtKB-KW"/>
</dbReference>
<dbReference type="GO" id="GO:0016987">
    <property type="term" value="F:sigma factor activity"/>
    <property type="evidence" value="ECO:0007669"/>
    <property type="project" value="UniProtKB-KW"/>
</dbReference>
<dbReference type="InterPro" id="IPR014284">
    <property type="entry name" value="RNA_pol_sigma-70_dom"/>
</dbReference>
<dbReference type="InterPro" id="IPR013324">
    <property type="entry name" value="RNA_pol_sigma_r3/r4-like"/>
</dbReference>
<feature type="domain" description="RNA polymerase sigma-70 region 2" evidence="6">
    <location>
        <begin position="14"/>
        <end position="81"/>
    </location>
</feature>
<organism evidence="8 9">
    <name type="scientific">Uabimicrobium amorphum</name>
    <dbReference type="NCBI Taxonomy" id="2596890"/>
    <lineage>
        <taxon>Bacteria</taxon>
        <taxon>Pseudomonadati</taxon>
        <taxon>Planctomycetota</taxon>
        <taxon>Candidatus Uabimicrobiia</taxon>
        <taxon>Candidatus Uabimicrobiales</taxon>
        <taxon>Candidatus Uabimicrobiaceae</taxon>
        <taxon>Candidatus Uabimicrobium</taxon>
    </lineage>
</organism>
<dbReference type="SUPFAM" id="SSF88659">
    <property type="entry name" value="Sigma3 and sigma4 domains of RNA polymerase sigma factors"/>
    <property type="match status" value="1"/>
</dbReference>
<dbReference type="PANTHER" id="PTHR43133:SF8">
    <property type="entry name" value="RNA POLYMERASE SIGMA FACTOR HI_1459-RELATED"/>
    <property type="match status" value="1"/>
</dbReference>
<dbReference type="InterPro" id="IPR013325">
    <property type="entry name" value="RNA_pol_sigma_r2"/>
</dbReference>
<dbReference type="KEGG" id="uam:UABAM_01998"/>
<evidence type="ECO:0000256" key="2">
    <source>
        <dbReference type="ARBA" id="ARBA00023015"/>
    </source>
</evidence>
<dbReference type="SUPFAM" id="SSF88946">
    <property type="entry name" value="Sigma2 domain of RNA polymerase sigma factors"/>
    <property type="match status" value="1"/>
</dbReference>
<dbReference type="GO" id="GO:0006352">
    <property type="term" value="P:DNA-templated transcription initiation"/>
    <property type="evidence" value="ECO:0007669"/>
    <property type="project" value="InterPro"/>
</dbReference>
<evidence type="ECO:0000313" key="9">
    <source>
        <dbReference type="Proteomes" id="UP000326354"/>
    </source>
</evidence>
<dbReference type="Proteomes" id="UP000326354">
    <property type="component" value="Chromosome"/>
</dbReference>
<dbReference type="AlphaFoldDB" id="A0A5S9F2G4"/>
<evidence type="ECO:0000256" key="4">
    <source>
        <dbReference type="ARBA" id="ARBA00023125"/>
    </source>
</evidence>
<evidence type="ECO:0000259" key="7">
    <source>
        <dbReference type="Pfam" id="PF08281"/>
    </source>
</evidence>
<dbReference type="OrthoDB" id="273082at2"/>
<proteinExistence type="inferred from homology"/>
<keyword evidence="2" id="KW-0805">Transcription regulation</keyword>
<evidence type="ECO:0000259" key="6">
    <source>
        <dbReference type="Pfam" id="PF04542"/>
    </source>
</evidence>
<dbReference type="InterPro" id="IPR039425">
    <property type="entry name" value="RNA_pol_sigma-70-like"/>
</dbReference>
<keyword evidence="3" id="KW-0731">Sigma factor</keyword>
<dbReference type="EMBL" id="AP019860">
    <property type="protein sequence ID" value="BBM83645.1"/>
    <property type="molecule type" value="Genomic_DNA"/>
</dbReference>
<feature type="domain" description="RNA polymerase sigma factor 70 region 4 type 2" evidence="7">
    <location>
        <begin position="111"/>
        <end position="163"/>
    </location>
</feature>
<keyword evidence="4" id="KW-0238">DNA-binding</keyword>
<evidence type="ECO:0000313" key="8">
    <source>
        <dbReference type="EMBL" id="BBM83645.1"/>
    </source>
</evidence>
<dbReference type="Pfam" id="PF04542">
    <property type="entry name" value="Sigma70_r2"/>
    <property type="match status" value="1"/>
</dbReference>
<evidence type="ECO:0000256" key="1">
    <source>
        <dbReference type="ARBA" id="ARBA00010641"/>
    </source>
</evidence>
<dbReference type="InterPro" id="IPR013249">
    <property type="entry name" value="RNA_pol_sigma70_r4_t2"/>
</dbReference>
<name>A0A5S9F2G4_UABAM</name>
<keyword evidence="9" id="KW-1185">Reference proteome</keyword>
<keyword evidence="5" id="KW-0804">Transcription</keyword>
<dbReference type="Gene3D" id="1.10.1740.10">
    <property type="match status" value="1"/>
</dbReference>
<dbReference type="PANTHER" id="PTHR43133">
    <property type="entry name" value="RNA POLYMERASE ECF-TYPE SIGMA FACTO"/>
    <property type="match status" value="1"/>
</dbReference>
<protein>
    <submittedName>
        <fullName evidence="8">RNA polymerase sigma factor</fullName>
    </submittedName>
</protein>
<dbReference type="CDD" id="cd06171">
    <property type="entry name" value="Sigma70_r4"/>
    <property type="match status" value="1"/>
</dbReference>
<dbReference type="NCBIfam" id="TIGR02937">
    <property type="entry name" value="sigma70-ECF"/>
    <property type="match status" value="1"/>
</dbReference>
<dbReference type="RefSeq" id="WP_151967838.1">
    <property type="nucleotide sequence ID" value="NZ_AP019860.1"/>
</dbReference>
<evidence type="ECO:0000256" key="3">
    <source>
        <dbReference type="ARBA" id="ARBA00023082"/>
    </source>
</evidence>
<evidence type="ECO:0000256" key="5">
    <source>
        <dbReference type="ARBA" id="ARBA00023163"/>
    </source>
</evidence>
<accession>A0A5S9F2G4</accession>
<dbReference type="Gene3D" id="1.10.10.10">
    <property type="entry name" value="Winged helix-like DNA-binding domain superfamily/Winged helix DNA-binding domain"/>
    <property type="match status" value="1"/>
</dbReference>
<dbReference type="InterPro" id="IPR036388">
    <property type="entry name" value="WH-like_DNA-bd_sf"/>
</dbReference>
<dbReference type="InterPro" id="IPR007627">
    <property type="entry name" value="RNA_pol_sigma70_r2"/>
</dbReference>
<comment type="similarity">
    <text evidence="1">Belongs to the sigma-70 factor family. ECF subfamily.</text>
</comment>
<reference evidence="8 9" key="1">
    <citation type="submission" date="2019-08" db="EMBL/GenBank/DDBJ databases">
        <title>Complete genome sequence of Candidatus Uab amorphum.</title>
        <authorList>
            <person name="Shiratori T."/>
            <person name="Suzuki S."/>
            <person name="Kakizawa Y."/>
            <person name="Ishida K."/>
        </authorList>
    </citation>
    <scope>NUCLEOTIDE SEQUENCE [LARGE SCALE GENOMIC DNA]</scope>
    <source>
        <strain evidence="8 9">SRT547</strain>
    </source>
</reference>